<proteinExistence type="inferred from homology"/>
<dbReference type="Proteomes" id="UP000094329">
    <property type="component" value="Unassembled WGS sequence"/>
</dbReference>
<protein>
    <submittedName>
        <fullName evidence="3">Arsenate reductase</fullName>
    </submittedName>
</protein>
<organism evidence="3 4">
    <name type="scientific">Piscirickettsia litoralis</name>
    <dbReference type="NCBI Taxonomy" id="1891921"/>
    <lineage>
        <taxon>Bacteria</taxon>
        <taxon>Pseudomonadati</taxon>
        <taxon>Pseudomonadota</taxon>
        <taxon>Gammaproteobacteria</taxon>
        <taxon>Thiotrichales</taxon>
        <taxon>Piscirickettsiaceae</taxon>
        <taxon>Piscirickettsia</taxon>
    </lineage>
</organism>
<dbReference type="SUPFAM" id="SSF52833">
    <property type="entry name" value="Thioredoxin-like"/>
    <property type="match status" value="1"/>
</dbReference>
<evidence type="ECO:0000256" key="2">
    <source>
        <dbReference type="PROSITE-ProRule" id="PRU01282"/>
    </source>
</evidence>
<dbReference type="InterPro" id="IPR006660">
    <property type="entry name" value="Arsenate_reductase-like"/>
</dbReference>
<evidence type="ECO:0000313" key="4">
    <source>
        <dbReference type="Proteomes" id="UP000094329"/>
    </source>
</evidence>
<dbReference type="PANTHER" id="PTHR30041:SF8">
    <property type="entry name" value="PROTEIN YFFB"/>
    <property type="match status" value="1"/>
</dbReference>
<reference evidence="3 4" key="1">
    <citation type="submission" date="2016-08" db="EMBL/GenBank/DDBJ databases">
        <title>Draft genome sequence of Candidatus Piscirickettsia litoralis, from seawater.</title>
        <authorList>
            <person name="Wan X."/>
            <person name="Lee A.J."/>
            <person name="Hou S."/>
            <person name="Donachie S.P."/>
        </authorList>
    </citation>
    <scope>NUCLEOTIDE SEQUENCE [LARGE SCALE GENOMIC DNA]</scope>
    <source>
        <strain evidence="3 4">Y2</strain>
    </source>
</reference>
<evidence type="ECO:0000313" key="3">
    <source>
        <dbReference type="EMBL" id="ODN43971.1"/>
    </source>
</evidence>
<dbReference type="PROSITE" id="PS51353">
    <property type="entry name" value="ARSC"/>
    <property type="match status" value="1"/>
</dbReference>
<dbReference type="NCBIfam" id="NF008107">
    <property type="entry name" value="PRK10853.1"/>
    <property type="match status" value="1"/>
</dbReference>
<dbReference type="NCBIfam" id="TIGR01617">
    <property type="entry name" value="arsC_related"/>
    <property type="match status" value="1"/>
</dbReference>
<sequence>MITTLYGIKNCDTVKKARKFLDNNNIDYRFHDFRQDGTSAELIEHWCQLTDWQNLLNKRSRTYRELPEATKNTMSADSIINLVCQQPTLVKRPVLNHQGQLYIGYSDKNYQEIFSHA</sequence>
<comment type="similarity">
    <text evidence="1 2">Belongs to the ArsC family.</text>
</comment>
<evidence type="ECO:0000256" key="1">
    <source>
        <dbReference type="ARBA" id="ARBA00007198"/>
    </source>
</evidence>
<dbReference type="EMBL" id="MDTU01000001">
    <property type="protein sequence ID" value="ODN43971.1"/>
    <property type="molecule type" value="Genomic_DNA"/>
</dbReference>
<keyword evidence="4" id="KW-1185">Reference proteome</keyword>
<comment type="caution">
    <text evidence="3">The sequence shown here is derived from an EMBL/GenBank/DDBJ whole genome shotgun (WGS) entry which is preliminary data.</text>
</comment>
<accession>A0ABX3A8B4</accession>
<dbReference type="InterPro" id="IPR036249">
    <property type="entry name" value="Thioredoxin-like_sf"/>
</dbReference>
<dbReference type="PANTHER" id="PTHR30041">
    <property type="entry name" value="ARSENATE REDUCTASE"/>
    <property type="match status" value="1"/>
</dbReference>
<name>A0ABX3A8B4_9GAMM</name>
<dbReference type="CDD" id="cd03035">
    <property type="entry name" value="ArsC_Yffb"/>
    <property type="match status" value="1"/>
</dbReference>
<dbReference type="Gene3D" id="3.40.30.10">
    <property type="entry name" value="Glutaredoxin"/>
    <property type="match status" value="1"/>
</dbReference>
<dbReference type="Pfam" id="PF03960">
    <property type="entry name" value="ArsC"/>
    <property type="match status" value="1"/>
</dbReference>
<dbReference type="InterPro" id="IPR006504">
    <property type="entry name" value="Tscrpt_reg_Spx/MgsR"/>
</dbReference>
<gene>
    <name evidence="3" type="ORF">BGC07_01175</name>
</gene>